<dbReference type="InterPro" id="IPR003594">
    <property type="entry name" value="HATPase_dom"/>
</dbReference>
<keyword evidence="7" id="KW-0902">Two-component regulatory system</keyword>
<protein>
    <submittedName>
        <fullName evidence="11">Histidine kinase</fullName>
    </submittedName>
</protein>
<dbReference type="InterPro" id="IPR036890">
    <property type="entry name" value="HATPase_C_sf"/>
</dbReference>
<evidence type="ECO:0000256" key="3">
    <source>
        <dbReference type="ARBA" id="ARBA00022679"/>
    </source>
</evidence>
<dbReference type="Gene3D" id="2.60.40.2380">
    <property type="match status" value="1"/>
</dbReference>
<dbReference type="PROSITE" id="PS50109">
    <property type="entry name" value="HIS_KIN"/>
    <property type="match status" value="1"/>
</dbReference>
<dbReference type="Proteomes" id="UP001139000">
    <property type="component" value="Unassembled WGS sequence"/>
</dbReference>
<comment type="subcellular location">
    <subcellularLocation>
        <location evidence="1">Cell membrane</location>
        <topology evidence="1">Multi-pass membrane protein</topology>
    </subcellularLocation>
</comment>
<evidence type="ECO:0000256" key="8">
    <source>
        <dbReference type="ARBA" id="ARBA00023136"/>
    </source>
</evidence>
<dbReference type="InterPro" id="IPR011623">
    <property type="entry name" value="7TMR_DISM_rcpt_extracell_dom1"/>
</dbReference>
<dbReference type="Gene3D" id="1.20.5.1930">
    <property type="match status" value="1"/>
</dbReference>
<evidence type="ECO:0000259" key="10">
    <source>
        <dbReference type="PROSITE" id="PS50109"/>
    </source>
</evidence>
<evidence type="ECO:0000256" key="7">
    <source>
        <dbReference type="ARBA" id="ARBA00023012"/>
    </source>
</evidence>
<evidence type="ECO:0000256" key="2">
    <source>
        <dbReference type="ARBA" id="ARBA00022475"/>
    </source>
</evidence>
<dbReference type="EMBL" id="JAJTTC010000003">
    <property type="protein sequence ID" value="MCF0062808.1"/>
    <property type="molecule type" value="Genomic_DNA"/>
</dbReference>
<evidence type="ECO:0000256" key="5">
    <source>
        <dbReference type="ARBA" id="ARBA00022777"/>
    </source>
</evidence>
<dbReference type="Pfam" id="PF07696">
    <property type="entry name" value="7TMR-DISMED2"/>
    <property type="match status" value="1"/>
</dbReference>
<feature type="transmembrane region" description="Helical" evidence="9">
    <location>
        <begin position="284"/>
        <end position="300"/>
    </location>
</feature>
<name>A0A9X1PNI0_9BACT</name>
<evidence type="ECO:0000256" key="6">
    <source>
        <dbReference type="ARBA" id="ARBA00022989"/>
    </source>
</evidence>
<evidence type="ECO:0000256" key="9">
    <source>
        <dbReference type="SAM" id="Phobius"/>
    </source>
</evidence>
<feature type="transmembrane region" description="Helical" evidence="9">
    <location>
        <begin position="193"/>
        <end position="211"/>
    </location>
</feature>
<dbReference type="CDD" id="cd16917">
    <property type="entry name" value="HATPase_UhpB-NarQ-NarX-like"/>
    <property type="match status" value="1"/>
</dbReference>
<dbReference type="PANTHER" id="PTHR24421:SF37">
    <property type="entry name" value="SENSOR HISTIDINE KINASE NARS"/>
    <property type="match status" value="1"/>
</dbReference>
<proteinExistence type="predicted"/>
<dbReference type="InterPro" id="IPR011622">
    <property type="entry name" value="7TMR_DISM_rcpt_extracell_dom2"/>
</dbReference>
<dbReference type="GO" id="GO:0005886">
    <property type="term" value="C:plasma membrane"/>
    <property type="evidence" value="ECO:0007669"/>
    <property type="project" value="UniProtKB-SubCell"/>
</dbReference>
<dbReference type="PANTHER" id="PTHR24421">
    <property type="entry name" value="NITRATE/NITRITE SENSOR PROTEIN NARX-RELATED"/>
    <property type="match status" value="1"/>
</dbReference>
<dbReference type="RefSeq" id="WP_234655885.1">
    <property type="nucleotide sequence ID" value="NZ_CP094997.1"/>
</dbReference>
<keyword evidence="6 9" id="KW-1133">Transmembrane helix</keyword>
<evidence type="ECO:0000256" key="1">
    <source>
        <dbReference type="ARBA" id="ARBA00004651"/>
    </source>
</evidence>
<feature type="transmembrane region" description="Helical" evidence="9">
    <location>
        <begin position="306"/>
        <end position="327"/>
    </location>
</feature>
<dbReference type="Pfam" id="PF07730">
    <property type="entry name" value="HisKA_3"/>
    <property type="match status" value="1"/>
</dbReference>
<feature type="transmembrane region" description="Helical" evidence="9">
    <location>
        <begin position="252"/>
        <end position="272"/>
    </location>
</feature>
<dbReference type="InterPro" id="IPR005467">
    <property type="entry name" value="His_kinase_dom"/>
</dbReference>
<dbReference type="Pfam" id="PF02518">
    <property type="entry name" value="HATPase_c"/>
    <property type="match status" value="1"/>
</dbReference>
<evidence type="ECO:0000313" key="11">
    <source>
        <dbReference type="EMBL" id="MCF0062808.1"/>
    </source>
</evidence>
<keyword evidence="4 9" id="KW-0812">Transmembrane</keyword>
<keyword evidence="12" id="KW-1185">Reference proteome</keyword>
<evidence type="ECO:0000256" key="4">
    <source>
        <dbReference type="ARBA" id="ARBA00022692"/>
    </source>
</evidence>
<dbReference type="AlphaFoldDB" id="A0A9X1PNI0"/>
<feature type="transmembrane region" description="Helical" evidence="9">
    <location>
        <begin position="339"/>
        <end position="356"/>
    </location>
</feature>
<accession>A0A9X1PNI0</accession>
<comment type="caution">
    <text evidence="11">The sequence shown here is derived from an EMBL/GenBank/DDBJ whole genome shotgun (WGS) entry which is preliminary data.</text>
</comment>
<dbReference type="GO" id="GO:0000155">
    <property type="term" value="F:phosphorelay sensor kinase activity"/>
    <property type="evidence" value="ECO:0007669"/>
    <property type="project" value="InterPro"/>
</dbReference>
<feature type="transmembrane region" description="Helical" evidence="9">
    <location>
        <begin position="218"/>
        <end position="240"/>
    </location>
</feature>
<reference evidence="11" key="1">
    <citation type="submission" date="2021-12" db="EMBL/GenBank/DDBJ databases">
        <title>Novel species in genus Dyadobacter.</title>
        <authorList>
            <person name="Ma C."/>
        </authorList>
    </citation>
    <scope>NUCLEOTIDE SEQUENCE</scope>
    <source>
        <strain evidence="11">LJ419</strain>
    </source>
</reference>
<dbReference type="Gene3D" id="3.30.565.10">
    <property type="entry name" value="Histidine kinase-like ATPase, C-terminal domain"/>
    <property type="match status" value="1"/>
</dbReference>
<dbReference type="SMART" id="SM00387">
    <property type="entry name" value="HATPase_c"/>
    <property type="match status" value="1"/>
</dbReference>
<dbReference type="Pfam" id="PF07695">
    <property type="entry name" value="7TMR-DISM_7TM"/>
    <property type="match status" value="1"/>
</dbReference>
<feature type="domain" description="Histidine kinase" evidence="10">
    <location>
        <begin position="430"/>
        <end position="618"/>
    </location>
</feature>
<gene>
    <name evidence="11" type="ORF">LXM26_14975</name>
</gene>
<dbReference type="GO" id="GO:0046983">
    <property type="term" value="F:protein dimerization activity"/>
    <property type="evidence" value="ECO:0007669"/>
    <property type="project" value="InterPro"/>
</dbReference>
<dbReference type="InterPro" id="IPR050482">
    <property type="entry name" value="Sensor_HK_TwoCompSys"/>
</dbReference>
<keyword evidence="2" id="KW-1003">Cell membrane</keyword>
<dbReference type="InterPro" id="IPR011712">
    <property type="entry name" value="Sig_transdc_His_kin_sub3_dim/P"/>
</dbReference>
<sequence length="618" mass="70156">MQKYLQPPVFGLPLLWVLILLNFSLVLAQSQDITLRAGETHVEPALRFSILEDKTASLSIEDILRNASQFTPSPQEVANFGASKSALWLRLIVTNRSREAWFLSIDAPFLKEVDMYKVGVAGVVQHVSLGSGKPFKERIVQTTEMIFPLGLQYKENAVFYFRIRSNSVLKAPFKIATLQYILENTQTIELIDGIYFGLILALIIYNLFVFISIRESAYLYYAMYILCIAFNIAYIRGYLLHYIFPAFPQANHSVFSAVGAFLFAVLFTNSFLNTRHYCPELRRLGYFLLGCCVVSLAFAVNGDVLMAFQLNWIIFVFFIYYFNRLGFSVLRKGFSPARYYLLGFNIFFAALALFILKDNALLPQNMLTESAYQIGSALESVILSYALANKLHIFKRERQESQDLALLQANQFSQQLIASQEIERKRVAAELHDSLGQSLGMVKNKVLILKRDLRIPGAQEKQVADLETMVTETIQEVRNISYNLRPLHLELLGVSQSIQSLLEDIVESSHMEIESDIKKIDGLLTKENEINVFRIIQECLNNIVKHAQATRARVRIISDTTFIYIRVEDNGIGIASKNVIGKGCGLISIRERLNIMNGQFEILQNIPNGTIVSIKIKI</sequence>
<keyword evidence="3" id="KW-0808">Transferase</keyword>
<keyword evidence="5 11" id="KW-0418">Kinase</keyword>
<evidence type="ECO:0000313" key="12">
    <source>
        <dbReference type="Proteomes" id="UP001139000"/>
    </source>
</evidence>
<keyword evidence="8 9" id="KW-0472">Membrane</keyword>
<dbReference type="SUPFAM" id="SSF55874">
    <property type="entry name" value="ATPase domain of HSP90 chaperone/DNA topoisomerase II/histidine kinase"/>
    <property type="match status" value="1"/>
</dbReference>
<organism evidence="11 12">
    <name type="scientific">Dyadobacter chenwenxiniae</name>
    <dbReference type="NCBI Taxonomy" id="2906456"/>
    <lineage>
        <taxon>Bacteria</taxon>
        <taxon>Pseudomonadati</taxon>
        <taxon>Bacteroidota</taxon>
        <taxon>Cytophagia</taxon>
        <taxon>Cytophagales</taxon>
        <taxon>Spirosomataceae</taxon>
        <taxon>Dyadobacter</taxon>
    </lineage>
</organism>